<protein>
    <submittedName>
        <fullName evidence="1">Pyridoxal phosphate phosphatase YbhA</fullName>
        <ecNumber evidence="1">3.1.3.74</ecNumber>
    </submittedName>
</protein>
<accession>A0A2K9EFQ8</accession>
<dbReference type="EC" id="3.1.3.74" evidence="1"/>
<dbReference type="AlphaFoldDB" id="A0A2K9EFQ8"/>
<dbReference type="KEGG" id="hsc:HVS_15720"/>
<organism evidence="1 2">
    <name type="scientific">Acetivibrio saccincola</name>
    <dbReference type="NCBI Taxonomy" id="1677857"/>
    <lineage>
        <taxon>Bacteria</taxon>
        <taxon>Bacillati</taxon>
        <taxon>Bacillota</taxon>
        <taxon>Clostridia</taxon>
        <taxon>Eubacteriales</taxon>
        <taxon>Oscillospiraceae</taxon>
        <taxon>Acetivibrio</taxon>
    </lineage>
</organism>
<dbReference type="EMBL" id="CP025197">
    <property type="protein sequence ID" value="AUG58984.1"/>
    <property type="molecule type" value="Genomic_DNA"/>
</dbReference>
<dbReference type="InterPro" id="IPR023214">
    <property type="entry name" value="HAD_sf"/>
</dbReference>
<dbReference type="RefSeq" id="WP_101303751.1">
    <property type="nucleotide sequence ID" value="NZ_CP025197.1"/>
</dbReference>
<proteinExistence type="predicted"/>
<dbReference type="PANTHER" id="PTHR10000">
    <property type="entry name" value="PHOSPHOSERINE PHOSPHATASE"/>
    <property type="match status" value="1"/>
</dbReference>
<dbReference type="SFLD" id="SFLDS00003">
    <property type="entry name" value="Haloacid_Dehalogenase"/>
    <property type="match status" value="1"/>
</dbReference>
<dbReference type="InterPro" id="IPR006379">
    <property type="entry name" value="HAD-SF_hydro_IIB"/>
</dbReference>
<keyword evidence="1" id="KW-0378">Hydrolase</keyword>
<evidence type="ECO:0000313" key="1">
    <source>
        <dbReference type="EMBL" id="AUG58984.1"/>
    </source>
</evidence>
<reference evidence="1 2" key="1">
    <citation type="submission" date="2017-12" db="EMBL/GenBank/DDBJ databases">
        <title>Complete genome sequence of Herbivorax saccincola GGR1, a novel Cellulosome-producing hydrolytic bacterium in a thermophilic biogas plant, established by Illumina and Nanopore MinION sequencing.</title>
        <authorList>
            <person name="Pechtl A."/>
            <person name="Ruckert C."/>
            <person name="Koeck D.E."/>
            <person name="Maus I."/>
            <person name="Winkler A."/>
            <person name="Kalinowski J."/>
            <person name="Puhler A."/>
            <person name="Schwarz W.W."/>
            <person name="Zverlov V.V."/>
            <person name="Schluter A."/>
            <person name="Liebl W."/>
        </authorList>
    </citation>
    <scope>NUCLEOTIDE SEQUENCE [LARGE SCALE GENOMIC DNA]</scope>
    <source>
        <strain evidence="2">SR1</strain>
    </source>
</reference>
<dbReference type="Proteomes" id="UP000233534">
    <property type="component" value="Chromosome"/>
</dbReference>
<evidence type="ECO:0000313" key="2">
    <source>
        <dbReference type="Proteomes" id="UP000233534"/>
    </source>
</evidence>
<dbReference type="NCBIfam" id="TIGR01484">
    <property type="entry name" value="HAD-SF-IIB"/>
    <property type="match status" value="1"/>
</dbReference>
<dbReference type="PANTHER" id="PTHR10000:SF8">
    <property type="entry name" value="HAD SUPERFAMILY HYDROLASE-LIKE, TYPE 3"/>
    <property type="match status" value="1"/>
</dbReference>
<sequence length="274" mass="30883">MDVKTLFTDLDGTLVEHSGDVTEDIIKSVRKLLDKKINVVLASGRHPDMMKSIHYKLGLKTPVIACNGGIIKDLNTKEVLYANPLSKDVIKRAIEIARELGVEWVVYEKNDILFEKMPPKSYKLPYINPHLPKHLQANYLKINSLEEVFKDDCFFLKIFLLFDNKVEAMERGRQMLSEIEGIDVVQSAKTYLDVMVHGSSKGQAMKRYVELTGIDIKNTIAIGDAQNDIDMIEYAGFGIAMGNAVDSVKKAADYVTTPHPEGFKDMVEYLIKNV</sequence>
<gene>
    <name evidence="1" type="primary">ybhA</name>
    <name evidence="1" type="ORF">HVS_15720</name>
</gene>
<dbReference type="Gene3D" id="3.40.50.1000">
    <property type="entry name" value="HAD superfamily/HAD-like"/>
    <property type="match status" value="1"/>
</dbReference>
<dbReference type="GO" id="GO:0000287">
    <property type="term" value="F:magnesium ion binding"/>
    <property type="evidence" value="ECO:0007669"/>
    <property type="project" value="TreeGrafter"/>
</dbReference>
<dbReference type="InterPro" id="IPR036412">
    <property type="entry name" value="HAD-like_sf"/>
</dbReference>
<dbReference type="SFLD" id="SFLDG01140">
    <property type="entry name" value="C2.B:_Phosphomannomutase_and_P"/>
    <property type="match status" value="1"/>
</dbReference>
<dbReference type="PROSITE" id="PS01229">
    <property type="entry name" value="COF_2"/>
    <property type="match status" value="1"/>
</dbReference>
<dbReference type="SUPFAM" id="SSF56784">
    <property type="entry name" value="HAD-like"/>
    <property type="match status" value="1"/>
</dbReference>
<dbReference type="GO" id="GO:0005829">
    <property type="term" value="C:cytosol"/>
    <property type="evidence" value="ECO:0007669"/>
    <property type="project" value="TreeGrafter"/>
</dbReference>
<dbReference type="NCBIfam" id="TIGR00099">
    <property type="entry name" value="Cof-subfamily"/>
    <property type="match status" value="1"/>
</dbReference>
<name>A0A2K9EFQ8_9FIRM</name>
<keyword evidence="2" id="KW-1185">Reference proteome</keyword>
<dbReference type="InterPro" id="IPR000150">
    <property type="entry name" value="Cof"/>
</dbReference>
<dbReference type="GO" id="GO:0033883">
    <property type="term" value="F:pyridoxal phosphatase activity"/>
    <property type="evidence" value="ECO:0007669"/>
    <property type="project" value="UniProtKB-EC"/>
</dbReference>
<dbReference type="Pfam" id="PF08282">
    <property type="entry name" value="Hydrolase_3"/>
    <property type="match status" value="1"/>
</dbReference>
<dbReference type="Gene3D" id="3.30.1240.10">
    <property type="match status" value="1"/>
</dbReference>